<sequence length="156" mass="17297">MIRKSVDLVNKGVNAPDEVLDAIHGVMHAWRSRQYQVLREAEQPVTHVEGKALGFFARHPGATQSELVAHTGRDKGQLARLIAGLRERGLLEARADEADRRSQHLHLTAEGEAAHQALRRQAKKLATVAVKGLDEGERQQLLALLERVRANLDQAD</sequence>
<dbReference type="InterPro" id="IPR036390">
    <property type="entry name" value="WH_DNA-bd_sf"/>
</dbReference>
<dbReference type="PANTHER" id="PTHR33164">
    <property type="entry name" value="TRANSCRIPTIONAL REGULATOR, MARR FAMILY"/>
    <property type="match status" value="1"/>
</dbReference>
<organism evidence="2 3">
    <name type="scientific">Ramlibacter agri</name>
    <dbReference type="NCBI Taxonomy" id="2728837"/>
    <lineage>
        <taxon>Bacteria</taxon>
        <taxon>Pseudomonadati</taxon>
        <taxon>Pseudomonadota</taxon>
        <taxon>Betaproteobacteria</taxon>
        <taxon>Burkholderiales</taxon>
        <taxon>Comamonadaceae</taxon>
        <taxon>Ramlibacter</taxon>
    </lineage>
</organism>
<dbReference type="PRINTS" id="PR00598">
    <property type="entry name" value="HTHMARR"/>
</dbReference>
<dbReference type="Pfam" id="PF12802">
    <property type="entry name" value="MarR_2"/>
    <property type="match status" value="1"/>
</dbReference>
<protein>
    <submittedName>
        <fullName evidence="2">Winged helix-turn-helix transcriptional regulator</fullName>
    </submittedName>
</protein>
<dbReference type="PANTHER" id="PTHR33164:SF43">
    <property type="entry name" value="HTH-TYPE TRANSCRIPTIONAL REPRESSOR YETL"/>
    <property type="match status" value="1"/>
</dbReference>
<dbReference type="Proteomes" id="UP000541185">
    <property type="component" value="Unassembled WGS sequence"/>
</dbReference>
<evidence type="ECO:0000259" key="1">
    <source>
        <dbReference type="PROSITE" id="PS50995"/>
    </source>
</evidence>
<accession>A0A848HC00</accession>
<dbReference type="GO" id="GO:0006950">
    <property type="term" value="P:response to stress"/>
    <property type="evidence" value="ECO:0007669"/>
    <property type="project" value="TreeGrafter"/>
</dbReference>
<dbReference type="InterPro" id="IPR036388">
    <property type="entry name" value="WH-like_DNA-bd_sf"/>
</dbReference>
<feature type="domain" description="HTH marR-type" evidence="1">
    <location>
        <begin position="16"/>
        <end position="150"/>
    </location>
</feature>
<dbReference type="InterPro" id="IPR039422">
    <property type="entry name" value="MarR/SlyA-like"/>
</dbReference>
<dbReference type="PROSITE" id="PS50995">
    <property type="entry name" value="HTH_MARR_2"/>
    <property type="match status" value="1"/>
</dbReference>
<dbReference type="SMART" id="SM00347">
    <property type="entry name" value="HTH_MARR"/>
    <property type="match status" value="1"/>
</dbReference>
<comment type="caution">
    <text evidence="2">The sequence shown here is derived from an EMBL/GenBank/DDBJ whole genome shotgun (WGS) entry which is preliminary data.</text>
</comment>
<evidence type="ECO:0000313" key="2">
    <source>
        <dbReference type="EMBL" id="NML47019.1"/>
    </source>
</evidence>
<dbReference type="GO" id="GO:0003700">
    <property type="term" value="F:DNA-binding transcription factor activity"/>
    <property type="evidence" value="ECO:0007669"/>
    <property type="project" value="InterPro"/>
</dbReference>
<dbReference type="RefSeq" id="WP_169421323.1">
    <property type="nucleotide sequence ID" value="NZ_JABBFX010000003.1"/>
</dbReference>
<gene>
    <name evidence="2" type="ORF">HHL11_24960</name>
</gene>
<proteinExistence type="predicted"/>
<name>A0A848HC00_9BURK</name>
<keyword evidence="3" id="KW-1185">Reference proteome</keyword>
<evidence type="ECO:0000313" key="3">
    <source>
        <dbReference type="Proteomes" id="UP000541185"/>
    </source>
</evidence>
<dbReference type="Gene3D" id="1.10.10.10">
    <property type="entry name" value="Winged helix-like DNA-binding domain superfamily/Winged helix DNA-binding domain"/>
    <property type="match status" value="1"/>
</dbReference>
<dbReference type="AlphaFoldDB" id="A0A848HC00"/>
<reference evidence="2 3" key="1">
    <citation type="submission" date="2020-04" db="EMBL/GenBank/DDBJ databases">
        <title>Ramlibacter sp. G-1-2-2 isolated from soil.</title>
        <authorList>
            <person name="Dahal R.H."/>
        </authorList>
    </citation>
    <scope>NUCLEOTIDE SEQUENCE [LARGE SCALE GENOMIC DNA]</scope>
    <source>
        <strain evidence="2 3">G-1-2-2</strain>
    </source>
</reference>
<dbReference type="InterPro" id="IPR000835">
    <property type="entry name" value="HTH_MarR-typ"/>
</dbReference>
<dbReference type="EMBL" id="JABBFX010000003">
    <property type="protein sequence ID" value="NML47019.1"/>
    <property type="molecule type" value="Genomic_DNA"/>
</dbReference>
<dbReference type="SUPFAM" id="SSF46785">
    <property type="entry name" value="Winged helix' DNA-binding domain"/>
    <property type="match status" value="1"/>
</dbReference>